<evidence type="ECO:0000313" key="4">
    <source>
        <dbReference type="Proteomes" id="UP001221898"/>
    </source>
</evidence>
<feature type="compositionally biased region" description="Polar residues" evidence="1">
    <location>
        <begin position="159"/>
        <end position="182"/>
    </location>
</feature>
<dbReference type="SUPFAM" id="SSF54001">
    <property type="entry name" value="Cysteine proteinases"/>
    <property type="match status" value="1"/>
</dbReference>
<dbReference type="Gene3D" id="3.90.70.10">
    <property type="entry name" value="Cysteine proteinases"/>
    <property type="match status" value="1"/>
</dbReference>
<name>A0AAD7T8H9_9TELE</name>
<dbReference type="InterPro" id="IPR038765">
    <property type="entry name" value="Papain-like_cys_pep_sf"/>
</dbReference>
<dbReference type="Proteomes" id="UP001221898">
    <property type="component" value="Unassembled WGS sequence"/>
</dbReference>
<evidence type="ECO:0000313" key="3">
    <source>
        <dbReference type="EMBL" id="KAJ8416290.1"/>
    </source>
</evidence>
<dbReference type="InterPro" id="IPR001394">
    <property type="entry name" value="Peptidase_C19_UCH"/>
</dbReference>
<dbReference type="GO" id="GO:0005829">
    <property type="term" value="C:cytosol"/>
    <property type="evidence" value="ECO:0007669"/>
    <property type="project" value="TreeGrafter"/>
</dbReference>
<dbReference type="GO" id="GO:0004843">
    <property type="term" value="F:cysteine-type deubiquitinase activity"/>
    <property type="evidence" value="ECO:0007669"/>
    <property type="project" value="InterPro"/>
</dbReference>
<keyword evidence="4" id="KW-1185">Reference proteome</keyword>
<dbReference type="AlphaFoldDB" id="A0AAD7T8H9"/>
<reference evidence="3" key="1">
    <citation type="journal article" date="2023" name="Science">
        <title>Genome structures resolve the early diversification of teleost fishes.</title>
        <authorList>
            <person name="Parey E."/>
            <person name="Louis A."/>
            <person name="Montfort J."/>
            <person name="Bouchez O."/>
            <person name="Roques C."/>
            <person name="Iampietro C."/>
            <person name="Lluch J."/>
            <person name="Castinel A."/>
            <person name="Donnadieu C."/>
            <person name="Desvignes T."/>
            <person name="Floi Bucao C."/>
            <person name="Jouanno E."/>
            <person name="Wen M."/>
            <person name="Mejri S."/>
            <person name="Dirks R."/>
            <person name="Jansen H."/>
            <person name="Henkel C."/>
            <person name="Chen W.J."/>
            <person name="Zahm M."/>
            <person name="Cabau C."/>
            <person name="Klopp C."/>
            <person name="Thompson A.W."/>
            <person name="Robinson-Rechavi M."/>
            <person name="Braasch I."/>
            <person name="Lecointre G."/>
            <person name="Bobe J."/>
            <person name="Postlethwait J.H."/>
            <person name="Berthelot C."/>
            <person name="Roest Crollius H."/>
            <person name="Guiguen Y."/>
        </authorList>
    </citation>
    <scope>NUCLEOTIDE SEQUENCE</scope>
    <source>
        <strain evidence="3">NC1722</strain>
    </source>
</reference>
<evidence type="ECO:0000256" key="1">
    <source>
        <dbReference type="SAM" id="MobiDB-lite"/>
    </source>
</evidence>
<dbReference type="InterPro" id="IPR050164">
    <property type="entry name" value="Peptidase_C19"/>
</dbReference>
<dbReference type="PANTHER" id="PTHR24006">
    <property type="entry name" value="UBIQUITIN CARBOXYL-TERMINAL HYDROLASE"/>
    <property type="match status" value="1"/>
</dbReference>
<dbReference type="GO" id="GO:0016579">
    <property type="term" value="P:protein deubiquitination"/>
    <property type="evidence" value="ECO:0007669"/>
    <property type="project" value="InterPro"/>
</dbReference>
<evidence type="ECO:0000259" key="2">
    <source>
        <dbReference type="PROSITE" id="PS50235"/>
    </source>
</evidence>
<organism evidence="3 4">
    <name type="scientific">Aldrovandia affinis</name>
    <dbReference type="NCBI Taxonomy" id="143900"/>
    <lineage>
        <taxon>Eukaryota</taxon>
        <taxon>Metazoa</taxon>
        <taxon>Chordata</taxon>
        <taxon>Craniata</taxon>
        <taxon>Vertebrata</taxon>
        <taxon>Euteleostomi</taxon>
        <taxon>Actinopterygii</taxon>
        <taxon>Neopterygii</taxon>
        <taxon>Teleostei</taxon>
        <taxon>Notacanthiformes</taxon>
        <taxon>Halosauridae</taxon>
        <taxon>Aldrovandia</taxon>
    </lineage>
</organism>
<proteinExistence type="predicted"/>
<dbReference type="GO" id="GO:0005634">
    <property type="term" value="C:nucleus"/>
    <property type="evidence" value="ECO:0007669"/>
    <property type="project" value="TreeGrafter"/>
</dbReference>
<feature type="domain" description="USP" evidence="2">
    <location>
        <begin position="1"/>
        <end position="203"/>
    </location>
</feature>
<protein>
    <recommendedName>
        <fullName evidence="2">USP domain-containing protein</fullName>
    </recommendedName>
</protein>
<gene>
    <name evidence="3" type="ORF">AAFF_G00383120</name>
</gene>
<feature type="region of interest" description="Disordered" evidence="1">
    <location>
        <begin position="155"/>
        <end position="187"/>
    </location>
</feature>
<dbReference type="EMBL" id="JAINUG010000007">
    <property type="protein sequence ID" value="KAJ8416290.1"/>
    <property type="molecule type" value="Genomic_DNA"/>
</dbReference>
<dbReference type="InterPro" id="IPR028889">
    <property type="entry name" value="USP"/>
</dbReference>
<comment type="caution">
    <text evidence="3">The sequence shown here is derived from an EMBL/GenBank/DDBJ whole genome shotgun (WGS) entry which is preliminary data.</text>
</comment>
<dbReference type="Pfam" id="PF00443">
    <property type="entry name" value="UCH"/>
    <property type="match status" value="1"/>
</dbReference>
<dbReference type="PROSITE" id="PS50235">
    <property type="entry name" value="USP_3"/>
    <property type="match status" value="1"/>
</dbReference>
<accession>A0AAD7T8H9</accession>
<dbReference type="PANTHER" id="PTHR24006:SF702">
    <property type="entry name" value="UBIQUITIN CARBOXYL-TERMINAL HYDROLASE 47"/>
    <property type="match status" value="1"/>
</dbReference>
<sequence length="203" mass="23317">MICAAYQADLINQLYQGKLKDYVRCLESGHESWRTDTYLDIPFVIRPYGSNLAYGSVEEALQAFIQPKTLDGHNQNFCERCKKKCDARKGLRFLHFPYLLTLQLKRFDFDYSTMQRIKLNNRMTFPEELDMGPDVEDKASMFTLQLEINLELDNKSHQTESCTDSGAENEGSCHSDQMSNDFSTDDVMDEGICLDNTSSSERA</sequence>